<evidence type="ECO:0000256" key="1">
    <source>
        <dbReference type="ARBA" id="ARBA00009820"/>
    </source>
</evidence>
<dbReference type="SUPFAM" id="SSF82171">
    <property type="entry name" value="DPP6 N-terminal domain-like"/>
    <property type="match status" value="1"/>
</dbReference>
<dbReference type="PANTHER" id="PTHR36842">
    <property type="entry name" value="PROTEIN TOLB HOMOLOG"/>
    <property type="match status" value="1"/>
</dbReference>
<sequence>MMTKHIVYLLALLAVGCTTPKTSEVVVYADGPVREATVFAPGIISTDTHSEFSPTFSPDGRTIYFPRRAPEEKQQIYVSNFVDGSWTPPTVAAFSTDRDETPYITPDGRRFFFGSERPIPGRPNLGGFDMNVWMMEATPTGWSTPAPLPSPINEVQQEGEQWPTANNNLFFTPDNETYYFTTLQPGAAAIQLFQTTYRQGSFSPPTRITGLFDDPQYAVYSAVVSPDGRYLVFNSYGVPSGAGGEDLFVSRRTAAGWSPAVPLGDKVNSPDEESEPRFSRDGRYFFFTRAENLGNYTYGEWNIMYLDTEALGLDQLFD</sequence>
<evidence type="ECO:0008006" key="4">
    <source>
        <dbReference type="Google" id="ProtNLM"/>
    </source>
</evidence>
<organism evidence="2 3">
    <name type="scientific">Neolewinella maritima</name>
    <dbReference type="NCBI Taxonomy" id="1383882"/>
    <lineage>
        <taxon>Bacteria</taxon>
        <taxon>Pseudomonadati</taxon>
        <taxon>Bacteroidota</taxon>
        <taxon>Saprospiria</taxon>
        <taxon>Saprospirales</taxon>
        <taxon>Lewinellaceae</taxon>
        <taxon>Neolewinella</taxon>
    </lineage>
</organism>
<dbReference type="PROSITE" id="PS51257">
    <property type="entry name" value="PROKAR_LIPOPROTEIN"/>
    <property type="match status" value="1"/>
</dbReference>
<dbReference type="Pfam" id="PF07676">
    <property type="entry name" value="PD40"/>
    <property type="match status" value="4"/>
</dbReference>
<accession>A0ABM9AY11</accession>
<proteinExistence type="inferred from homology"/>
<protein>
    <recommendedName>
        <fullName evidence="4">WD40-like Beta Propeller Repeat</fullName>
    </recommendedName>
</protein>
<dbReference type="Gene3D" id="2.120.10.30">
    <property type="entry name" value="TolB, C-terminal domain"/>
    <property type="match status" value="2"/>
</dbReference>
<keyword evidence="3" id="KW-1185">Reference proteome</keyword>
<dbReference type="Proteomes" id="UP000837803">
    <property type="component" value="Unassembled WGS sequence"/>
</dbReference>
<dbReference type="PANTHER" id="PTHR36842:SF1">
    <property type="entry name" value="PROTEIN TOLB"/>
    <property type="match status" value="1"/>
</dbReference>
<dbReference type="InterPro" id="IPR011659">
    <property type="entry name" value="WD40"/>
</dbReference>
<comment type="similarity">
    <text evidence="1">Belongs to the TolB family.</text>
</comment>
<gene>
    <name evidence="2" type="ORF">LEM8419_00478</name>
</gene>
<name>A0ABM9AY11_9BACT</name>
<dbReference type="InterPro" id="IPR011042">
    <property type="entry name" value="6-blade_b-propeller_TolB-like"/>
</dbReference>
<comment type="caution">
    <text evidence="2">The sequence shown here is derived from an EMBL/GenBank/DDBJ whole genome shotgun (WGS) entry which is preliminary data.</text>
</comment>
<evidence type="ECO:0000313" key="3">
    <source>
        <dbReference type="Proteomes" id="UP000837803"/>
    </source>
</evidence>
<reference evidence="2" key="1">
    <citation type="submission" date="2021-12" db="EMBL/GenBank/DDBJ databases">
        <authorList>
            <person name="Rodrigo-Torres L."/>
            <person name="Arahal R. D."/>
            <person name="Lucena T."/>
        </authorList>
    </citation>
    <scope>NUCLEOTIDE SEQUENCE</scope>
    <source>
        <strain evidence="2">CECT 8419</strain>
    </source>
</reference>
<dbReference type="EMBL" id="CAKLPZ010000001">
    <property type="protein sequence ID" value="CAH0999181.1"/>
    <property type="molecule type" value="Genomic_DNA"/>
</dbReference>
<evidence type="ECO:0000313" key="2">
    <source>
        <dbReference type="EMBL" id="CAH0999181.1"/>
    </source>
</evidence>